<evidence type="ECO:0000259" key="2">
    <source>
        <dbReference type="Pfam" id="PF00117"/>
    </source>
</evidence>
<dbReference type="InterPro" id="IPR006221">
    <property type="entry name" value="TrpG/PapA_dom"/>
</dbReference>
<sequence length="200" mass="21820">MILLIDNYDSFTYNLFQYISELGEAVKVVRNDALEVADIQRLNPEAIVLSPGPGTPGEAGICVETVQRFAGKIPILGICLGHQAIGEAFGGSVIHARRVMHGKTSIIAHTGTQLFAGFPDKLEVMRYHSLVVEKASVPASLKVTATAEDDGEIMAIQHHTLPVYGLQFHPESIGTETGKAILRNFFSITRKEDVYETVSR</sequence>
<dbReference type="CDD" id="cd01743">
    <property type="entry name" value="GATase1_Anthranilate_Synthase"/>
    <property type="match status" value="1"/>
</dbReference>
<accession>A0A1G9TM64</accession>
<protein>
    <submittedName>
        <fullName evidence="3">Anthranilate synthase component 2/anthranilate synthase/phosphoribosyltransferase</fullName>
    </submittedName>
</protein>
<dbReference type="AlphaFoldDB" id="A0A1G9TM64"/>
<keyword evidence="3" id="KW-0808">Transferase</keyword>
<dbReference type="GO" id="GO:0016757">
    <property type="term" value="F:glycosyltransferase activity"/>
    <property type="evidence" value="ECO:0007669"/>
    <property type="project" value="UniProtKB-KW"/>
</dbReference>
<evidence type="ECO:0000313" key="4">
    <source>
        <dbReference type="Proteomes" id="UP000182347"/>
    </source>
</evidence>
<dbReference type="Pfam" id="PF00117">
    <property type="entry name" value="GATase"/>
    <property type="match status" value="1"/>
</dbReference>
<organism evidence="3 4">
    <name type="scientific">Sediminibacillus halophilus</name>
    <dbReference type="NCBI Taxonomy" id="482461"/>
    <lineage>
        <taxon>Bacteria</taxon>
        <taxon>Bacillati</taxon>
        <taxon>Bacillota</taxon>
        <taxon>Bacilli</taxon>
        <taxon>Bacillales</taxon>
        <taxon>Bacillaceae</taxon>
        <taxon>Sediminibacillus</taxon>
    </lineage>
</organism>
<dbReference type="SUPFAM" id="SSF52317">
    <property type="entry name" value="Class I glutamine amidotransferase-like"/>
    <property type="match status" value="1"/>
</dbReference>
<keyword evidence="3" id="KW-0328">Glycosyltransferase</keyword>
<dbReference type="PRINTS" id="PR00096">
    <property type="entry name" value="GATASE"/>
</dbReference>
<dbReference type="RefSeq" id="WP_074599724.1">
    <property type="nucleotide sequence ID" value="NZ_FNHF01000003.1"/>
</dbReference>
<keyword evidence="4" id="KW-1185">Reference proteome</keyword>
<evidence type="ECO:0000313" key="3">
    <source>
        <dbReference type="EMBL" id="SDM48763.1"/>
    </source>
</evidence>
<dbReference type="EMBL" id="FNHF01000003">
    <property type="protein sequence ID" value="SDM48763.1"/>
    <property type="molecule type" value="Genomic_DNA"/>
</dbReference>
<reference evidence="4" key="1">
    <citation type="submission" date="2016-10" db="EMBL/GenBank/DDBJ databases">
        <authorList>
            <person name="Varghese N."/>
            <person name="Submissions S."/>
        </authorList>
    </citation>
    <scope>NUCLEOTIDE SEQUENCE [LARGE SCALE GENOMIC DNA]</scope>
    <source>
        <strain evidence="4">CGMCC 1.6199</strain>
    </source>
</reference>
<dbReference type="Proteomes" id="UP000182347">
    <property type="component" value="Unassembled WGS sequence"/>
</dbReference>
<dbReference type="PANTHER" id="PTHR43418">
    <property type="entry name" value="MULTIFUNCTIONAL TRYPTOPHAN BIOSYNTHESIS PROTEIN-RELATED"/>
    <property type="match status" value="1"/>
</dbReference>
<dbReference type="FunFam" id="3.40.50.880:FF:000003">
    <property type="entry name" value="Anthranilate synthase component II"/>
    <property type="match status" value="1"/>
</dbReference>
<dbReference type="GO" id="GO:0005829">
    <property type="term" value="C:cytosol"/>
    <property type="evidence" value="ECO:0007669"/>
    <property type="project" value="TreeGrafter"/>
</dbReference>
<dbReference type="Gene3D" id="3.40.50.880">
    <property type="match status" value="1"/>
</dbReference>
<dbReference type="PROSITE" id="PS51273">
    <property type="entry name" value="GATASE_TYPE_1"/>
    <property type="match status" value="1"/>
</dbReference>
<gene>
    <name evidence="3" type="ORF">SAMN05216244_2645</name>
</gene>
<dbReference type="InterPro" id="IPR050472">
    <property type="entry name" value="Anth_synth/Amidotransfase"/>
</dbReference>
<dbReference type="PANTHER" id="PTHR43418:SF8">
    <property type="entry name" value="SYNTHASE COMPONENT II, PUTATIVE-RELATED"/>
    <property type="match status" value="1"/>
</dbReference>
<dbReference type="InterPro" id="IPR029062">
    <property type="entry name" value="Class_I_gatase-like"/>
</dbReference>
<dbReference type="GO" id="GO:0004049">
    <property type="term" value="F:anthranilate synthase activity"/>
    <property type="evidence" value="ECO:0007669"/>
    <property type="project" value="TreeGrafter"/>
</dbReference>
<dbReference type="OrthoDB" id="9804328at2"/>
<dbReference type="NCBIfam" id="TIGR00566">
    <property type="entry name" value="trpG_papA"/>
    <property type="match status" value="1"/>
</dbReference>
<feature type="domain" description="Glutamine amidotransferase" evidence="2">
    <location>
        <begin position="3"/>
        <end position="186"/>
    </location>
</feature>
<proteinExistence type="predicted"/>
<evidence type="ECO:0000256" key="1">
    <source>
        <dbReference type="ARBA" id="ARBA00022962"/>
    </source>
</evidence>
<name>A0A1G9TM64_9BACI</name>
<dbReference type="GO" id="GO:0000162">
    <property type="term" value="P:L-tryptophan biosynthetic process"/>
    <property type="evidence" value="ECO:0007669"/>
    <property type="project" value="TreeGrafter"/>
</dbReference>
<dbReference type="STRING" id="482461.SAMN05216244_2645"/>
<dbReference type="PRINTS" id="PR00097">
    <property type="entry name" value="ANTSNTHASEII"/>
</dbReference>
<dbReference type="PRINTS" id="PR00099">
    <property type="entry name" value="CPSGATASE"/>
</dbReference>
<keyword evidence="1" id="KW-0315">Glutamine amidotransferase</keyword>
<dbReference type="InterPro" id="IPR017926">
    <property type="entry name" value="GATASE"/>
</dbReference>